<name>D1A5G3_THECD</name>
<evidence type="ECO:0000313" key="2">
    <source>
        <dbReference type="EMBL" id="ACY96323.1"/>
    </source>
</evidence>
<organism evidence="2 3">
    <name type="scientific">Thermomonospora curvata (strain ATCC 19995 / DSM 43183 / JCM 3096 / KCTC 9072 / NBRC 15933 / NCIMB 10081 / Henssen B9)</name>
    <dbReference type="NCBI Taxonomy" id="471852"/>
    <lineage>
        <taxon>Bacteria</taxon>
        <taxon>Bacillati</taxon>
        <taxon>Actinomycetota</taxon>
        <taxon>Actinomycetes</taxon>
        <taxon>Streptosporangiales</taxon>
        <taxon>Thermomonosporaceae</taxon>
        <taxon>Thermomonospora</taxon>
    </lineage>
</organism>
<reference evidence="2 3" key="1">
    <citation type="journal article" date="2011" name="Stand. Genomic Sci.">
        <title>Complete genome sequence of Thermomonospora curvata type strain (B9).</title>
        <authorList>
            <person name="Chertkov O."/>
            <person name="Sikorski J."/>
            <person name="Nolan M."/>
            <person name="Lapidus A."/>
            <person name="Lucas S."/>
            <person name="Del Rio T.G."/>
            <person name="Tice H."/>
            <person name="Cheng J.F."/>
            <person name="Goodwin L."/>
            <person name="Pitluck S."/>
            <person name="Liolios K."/>
            <person name="Ivanova N."/>
            <person name="Mavromatis K."/>
            <person name="Mikhailova N."/>
            <person name="Ovchinnikova G."/>
            <person name="Pati A."/>
            <person name="Chen A."/>
            <person name="Palaniappan K."/>
            <person name="Djao O.D."/>
            <person name="Land M."/>
            <person name="Hauser L."/>
            <person name="Chang Y.J."/>
            <person name="Jeffries C.D."/>
            <person name="Brettin T."/>
            <person name="Han C."/>
            <person name="Detter J.C."/>
            <person name="Rohde M."/>
            <person name="Goker M."/>
            <person name="Woyke T."/>
            <person name="Bristow J."/>
            <person name="Eisen J.A."/>
            <person name="Markowitz V."/>
            <person name="Hugenholtz P."/>
            <person name="Klenk H.P."/>
            <person name="Kyrpides N.C."/>
        </authorList>
    </citation>
    <scope>NUCLEOTIDE SEQUENCE [LARGE SCALE GENOMIC DNA]</scope>
    <source>
        <strain evidence="3">ATCC 19995 / DSM 43183 / JCM 3096 / KCTC 9072 / NBRC 15933 / NCIMB 10081 / Henssen B9</strain>
    </source>
</reference>
<sequence length="287" mass="31246">MTELRTRDGTWTFDGEVLRILPALDRKVHRVRKALGEITVPLAAISTLTFEAGRKRGRLRLWLRSGADPFTQAVGGRLPDDADPYRLTVDPDASVLAELLVEEVHRSRAVEQIPAGPTDRYLMPGPTVPLSASVGDGTVSFDGEQVHLEWAATADGAKRSAGPRLFHIWELTGVEWERSTFTTYGYLRFITGGAPQGRPPEKDPSCLAWPFGDGGTTPLVAAAVTARLPHPHAPADAGTRSKAGGEAAGRDVDALLRRLRELGELHRSGVLTDEEFAFAKQAVLRRF</sequence>
<feature type="domain" description="DUF4429" evidence="1">
    <location>
        <begin position="11"/>
        <end position="104"/>
    </location>
</feature>
<gene>
    <name evidence="2" type="ordered locus">Tcur_0730</name>
</gene>
<dbReference type="RefSeq" id="WP_012851107.1">
    <property type="nucleotide sequence ID" value="NC_013510.1"/>
</dbReference>
<protein>
    <recommendedName>
        <fullName evidence="1">DUF4429 domain-containing protein</fullName>
    </recommendedName>
</protein>
<keyword evidence="3" id="KW-1185">Reference proteome</keyword>
<dbReference type="KEGG" id="tcu:Tcur_0730"/>
<dbReference type="OrthoDB" id="3698908at2"/>
<dbReference type="Proteomes" id="UP000001918">
    <property type="component" value="Chromosome"/>
</dbReference>
<dbReference type="Pfam" id="PF14472">
    <property type="entry name" value="DUF4429"/>
    <property type="match status" value="2"/>
</dbReference>
<proteinExistence type="predicted"/>
<feature type="domain" description="DUF4429" evidence="1">
    <location>
        <begin position="139"/>
        <end position="225"/>
    </location>
</feature>
<dbReference type="InterPro" id="IPR027860">
    <property type="entry name" value="DUF4429"/>
</dbReference>
<dbReference type="eggNOG" id="ENOG502ZA0Y">
    <property type="taxonomic scope" value="Bacteria"/>
</dbReference>
<dbReference type="EMBL" id="CP001738">
    <property type="protein sequence ID" value="ACY96323.1"/>
    <property type="molecule type" value="Genomic_DNA"/>
</dbReference>
<evidence type="ECO:0000313" key="3">
    <source>
        <dbReference type="Proteomes" id="UP000001918"/>
    </source>
</evidence>
<dbReference type="AlphaFoldDB" id="D1A5G3"/>
<accession>D1A5G3</accession>
<dbReference type="STRING" id="471852.Tcur_0730"/>
<evidence type="ECO:0000259" key="1">
    <source>
        <dbReference type="Pfam" id="PF14472"/>
    </source>
</evidence>
<dbReference type="HOGENOM" id="CLU_082127_0_0_11"/>